<dbReference type="SUPFAM" id="SSF46689">
    <property type="entry name" value="Homeodomain-like"/>
    <property type="match status" value="1"/>
</dbReference>
<organism evidence="3">
    <name type="scientific">marine metagenome</name>
    <dbReference type="NCBI Taxonomy" id="408172"/>
    <lineage>
        <taxon>unclassified sequences</taxon>
        <taxon>metagenomes</taxon>
        <taxon>ecological metagenomes</taxon>
    </lineage>
</organism>
<dbReference type="InterPro" id="IPR009057">
    <property type="entry name" value="Homeodomain-like_sf"/>
</dbReference>
<dbReference type="PRINTS" id="PR00455">
    <property type="entry name" value="HTHTETR"/>
</dbReference>
<evidence type="ECO:0000313" key="3">
    <source>
        <dbReference type="EMBL" id="SVB19035.1"/>
    </source>
</evidence>
<dbReference type="Pfam" id="PF00440">
    <property type="entry name" value="TetR_N"/>
    <property type="match status" value="1"/>
</dbReference>
<dbReference type="InterPro" id="IPR050109">
    <property type="entry name" value="HTH-type_TetR-like_transc_reg"/>
</dbReference>
<name>A0A382BYY2_9ZZZZ</name>
<accession>A0A382BYY2</accession>
<reference evidence="3" key="1">
    <citation type="submission" date="2018-05" db="EMBL/GenBank/DDBJ databases">
        <authorList>
            <person name="Lanie J.A."/>
            <person name="Ng W.-L."/>
            <person name="Kazmierczak K.M."/>
            <person name="Andrzejewski T.M."/>
            <person name="Davidsen T.M."/>
            <person name="Wayne K.J."/>
            <person name="Tettelin H."/>
            <person name="Glass J.I."/>
            <person name="Rusch D."/>
            <person name="Podicherti R."/>
            <person name="Tsui H.-C.T."/>
            <person name="Winkler M.E."/>
        </authorList>
    </citation>
    <scope>NUCLEOTIDE SEQUENCE</scope>
</reference>
<dbReference type="PROSITE" id="PS50977">
    <property type="entry name" value="HTH_TETR_2"/>
    <property type="match status" value="1"/>
</dbReference>
<dbReference type="PANTHER" id="PTHR30055:SF181">
    <property type="entry name" value="BLR6905 PROTEIN"/>
    <property type="match status" value="1"/>
</dbReference>
<dbReference type="InterPro" id="IPR001647">
    <property type="entry name" value="HTH_TetR"/>
</dbReference>
<gene>
    <name evidence="3" type="ORF">METZ01_LOCUS171889</name>
</gene>
<evidence type="ECO:0000259" key="2">
    <source>
        <dbReference type="PROSITE" id="PS50977"/>
    </source>
</evidence>
<proteinExistence type="predicted"/>
<dbReference type="GO" id="GO:0003700">
    <property type="term" value="F:DNA-binding transcription factor activity"/>
    <property type="evidence" value="ECO:0007669"/>
    <property type="project" value="TreeGrafter"/>
</dbReference>
<dbReference type="EMBL" id="UINC01032032">
    <property type="protein sequence ID" value="SVB19035.1"/>
    <property type="molecule type" value="Genomic_DNA"/>
</dbReference>
<evidence type="ECO:0000256" key="1">
    <source>
        <dbReference type="ARBA" id="ARBA00023125"/>
    </source>
</evidence>
<feature type="domain" description="HTH tetR-type" evidence="2">
    <location>
        <begin position="19"/>
        <end position="78"/>
    </location>
</feature>
<dbReference type="GO" id="GO:0000976">
    <property type="term" value="F:transcription cis-regulatory region binding"/>
    <property type="evidence" value="ECO:0007669"/>
    <property type="project" value="TreeGrafter"/>
</dbReference>
<keyword evidence="1" id="KW-0238">DNA-binding</keyword>
<protein>
    <recommendedName>
        <fullName evidence="2">HTH tetR-type domain-containing protein</fullName>
    </recommendedName>
</protein>
<dbReference type="PANTHER" id="PTHR30055">
    <property type="entry name" value="HTH-TYPE TRANSCRIPTIONAL REGULATOR RUTR"/>
    <property type="match status" value="1"/>
</dbReference>
<dbReference type="Gene3D" id="1.10.357.10">
    <property type="entry name" value="Tetracycline Repressor, domain 2"/>
    <property type="match status" value="1"/>
</dbReference>
<sequence length="223" mass="26260">VAKLKVVKAKEKRRRLSPTVREKQIVDEAIQFFAEVGFAGRTRELAKRIGITQPLLYRYFPTKEELIDRVFDEVFVRPLDRGWAERILDRSTPLDERLKAFYIEYGETVHRYEWIRIYMFSGLKGDPLNRRYIRMIEDEFLKPMCGEIRHHCDLPSIESMPIGDMELEQLWILHGGLFYYAVRKNIFHSRVNNDYVKVVVTAIEVLLEGIKATYNGNGGMKND</sequence>
<feature type="non-terminal residue" evidence="3">
    <location>
        <position position="1"/>
    </location>
</feature>
<dbReference type="AlphaFoldDB" id="A0A382BYY2"/>